<dbReference type="Proteomes" id="UP000658127">
    <property type="component" value="Unassembled WGS sequence"/>
</dbReference>
<protein>
    <submittedName>
        <fullName evidence="2">Esterase</fullName>
    </submittedName>
</protein>
<dbReference type="PANTHER" id="PTHR48098">
    <property type="entry name" value="ENTEROCHELIN ESTERASE-RELATED"/>
    <property type="match status" value="1"/>
</dbReference>
<dbReference type="Pfam" id="PF00756">
    <property type="entry name" value="Esterase"/>
    <property type="match status" value="1"/>
</dbReference>
<evidence type="ECO:0000313" key="3">
    <source>
        <dbReference type="Proteomes" id="UP000658127"/>
    </source>
</evidence>
<dbReference type="PANTHER" id="PTHR48098:SF1">
    <property type="entry name" value="DIACYLGLYCEROL ACYLTRANSFERASE_MYCOLYLTRANSFERASE AG85A"/>
    <property type="match status" value="1"/>
</dbReference>
<name>A0ABQ2KNL9_9NOCA</name>
<evidence type="ECO:0000313" key="2">
    <source>
        <dbReference type="EMBL" id="GGN87673.1"/>
    </source>
</evidence>
<dbReference type="EMBL" id="BMNE01000005">
    <property type="protein sequence ID" value="GGN87673.1"/>
    <property type="molecule type" value="Genomic_DNA"/>
</dbReference>
<feature type="signal peptide" evidence="1">
    <location>
        <begin position="1"/>
        <end position="29"/>
    </location>
</feature>
<keyword evidence="3" id="KW-1185">Reference proteome</keyword>
<evidence type="ECO:0000256" key="1">
    <source>
        <dbReference type="SAM" id="SignalP"/>
    </source>
</evidence>
<dbReference type="Gene3D" id="3.40.50.1820">
    <property type="entry name" value="alpha/beta hydrolase"/>
    <property type="match status" value="1"/>
</dbReference>
<dbReference type="InterPro" id="IPR050583">
    <property type="entry name" value="Mycobacterial_A85_antigen"/>
</dbReference>
<sequence length="349" mass="36907">MQRRSIRRVVAAVLCAVAASIVSGIPVSAAPVGAPGVTLGSVTSPDGSFIERMEVTDARHLRLFVHSAAMNQTFPVDVQRPADTATPKPALYLLNGAGGGVDRASWQLRTDALDFLSDKDVNVVQIIGGAWTFYTDWVKPDPVLGVNKWQTYIAEELPPLIDAALGTNGVNAIAGLSMSGIPVLNLAIAKPGLFRSAAVYSGLTQVSDPAGQQAVKLTVELYGGGDAENMWGPVGGPLWAANDPLVNAEKLRGTHLFVSTGTGIPGIHDQPGGPFRMEKPADTPKTVALGALIEGAIFVSSHNLQARLDQLGIPGTFVYRETGTHSWGYWQDDLKTSWPVLAKGLFPQP</sequence>
<reference evidence="3" key="1">
    <citation type="journal article" date="2019" name="Int. J. Syst. Evol. Microbiol.">
        <title>The Global Catalogue of Microorganisms (GCM) 10K type strain sequencing project: providing services to taxonomists for standard genome sequencing and annotation.</title>
        <authorList>
            <consortium name="The Broad Institute Genomics Platform"/>
            <consortium name="The Broad Institute Genome Sequencing Center for Infectious Disease"/>
            <person name="Wu L."/>
            <person name="Ma J."/>
        </authorList>
    </citation>
    <scope>NUCLEOTIDE SEQUENCE [LARGE SCALE GENOMIC DNA]</scope>
    <source>
        <strain evidence="3">CGMCC 4.7329</strain>
    </source>
</reference>
<dbReference type="SUPFAM" id="SSF53474">
    <property type="entry name" value="alpha/beta-Hydrolases"/>
    <property type="match status" value="1"/>
</dbReference>
<organism evidence="2 3">
    <name type="scientific">Nocardia rhizosphaerihabitans</name>
    <dbReference type="NCBI Taxonomy" id="1691570"/>
    <lineage>
        <taxon>Bacteria</taxon>
        <taxon>Bacillati</taxon>
        <taxon>Actinomycetota</taxon>
        <taxon>Actinomycetes</taxon>
        <taxon>Mycobacteriales</taxon>
        <taxon>Nocardiaceae</taxon>
        <taxon>Nocardia</taxon>
    </lineage>
</organism>
<feature type="chain" id="PRO_5046220012" evidence="1">
    <location>
        <begin position="30"/>
        <end position="349"/>
    </location>
</feature>
<keyword evidence="1" id="KW-0732">Signal</keyword>
<proteinExistence type="predicted"/>
<comment type="caution">
    <text evidence="2">The sequence shown here is derived from an EMBL/GenBank/DDBJ whole genome shotgun (WGS) entry which is preliminary data.</text>
</comment>
<dbReference type="InterPro" id="IPR000801">
    <property type="entry name" value="Esterase-like"/>
</dbReference>
<accession>A0ABQ2KNL9</accession>
<gene>
    <name evidence="2" type="ORF">GCM10011610_44190</name>
</gene>
<dbReference type="InterPro" id="IPR029058">
    <property type="entry name" value="AB_hydrolase_fold"/>
</dbReference>
<dbReference type="RefSeq" id="WP_189031496.1">
    <property type="nucleotide sequence ID" value="NZ_BMNE01000005.1"/>
</dbReference>